<sequence length="304" mass="34847">MHAEIKTYNSEDFRKQFFNESPKLNKLFEKSVEDFFCLRIEDLIKKVLKPILPSREESHTLIYVTEGSYKTKIGFKDYTITPGKIVILQAGAVFSTGKIAANVKGFTCHFHPNILVGKFGNRSLILDFDFLNTGNHPIIDVTPHSKLAIQNIFERLLIEFKSDSVPNPNIVHSYLYTLLTELQILFGQNKVGSQSASYQITSQFKLLVHEKVKENFKVADFAKIMNMSPNHLNKSVKSITSKSASKIIEETKLIEIKFLLYQSSLSISEIAYKMGYLDPSYFTRFFRKCENMSPTKFRALIEKS</sequence>
<dbReference type="PANTHER" id="PTHR43280">
    <property type="entry name" value="ARAC-FAMILY TRANSCRIPTIONAL REGULATOR"/>
    <property type="match status" value="1"/>
</dbReference>
<dbReference type="SUPFAM" id="SSF46689">
    <property type="entry name" value="Homeodomain-like"/>
    <property type="match status" value="1"/>
</dbReference>
<evidence type="ECO:0000256" key="3">
    <source>
        <dbReference type="ARBA" id="ARBA00023163"/>
    </source>
</evidence>
<keyword evidence="1" id="KW-0805">Transcription regulation</keyword>
<name>A0A1G7IKS7_9FLAO</name>
<evidence type="ECO:0000259" key="4">
    <source>
        <dbReference type="PROSITE" id="PS01124"/>
    </source>
</evidence>
<dbReference type="GO" id="GO:0003700">
    <property type="term" value="F:DNA-binding transcription factor activity"/>
    <property type="evidence" value="ECO:0007669"/>
    <property type="project" value="InterPro"/>
</dbReference>
<reference evidence="5 6" key="1">
    <citation type="submission" date="2016-10" db="EMBL/GenBank/DDBJ databases">
        <authorList>
            <person name="de Groot N.N."/>
        </authorList>
    </citation>
    <scope>NUCLEOTIDE SEQUENCE [LARGE SCALE GENOMIC DNA]</scope>
    <source>
        <strain evidence="5 6">DSM 16195</strain>
    </source>
</reference>
<dbReference type="PRINTS" id="PR00032">
    <property type="entry name" value="HTHARAC"/>
</dbReference>
<dbReference type="InterPro" id="IPR037923">
    <property type="entry name" value="HTH-like"/>
</dbReference>
<dbReference type="InterPro" id="IPR009057">
    <property type="entry name" value="Homeodomain-like_sf"/>
</dbReference>
<keyword evidence="6" id="KW-1185">Reference proteome</keyword>
<dbReference type="PROSITE" id="PS01124">
    <property type="entry name" value="HTH_ARAC_FAMILY_2"/>
    <property type="match status" value="1"/>
</dbReference>
<dbReference type="SUPFAM" id="SSF51215">
    <property type="entry name" value="Regulatory protein AraC"/>
    <property type="match status" value="1"/>
</dbReference>
<dbReference type="PROSITE" id="PS00041">
    <property type="entry name" value="HTH_ARAC_FAMILY_1"/>
    <property type="match status" value="1"/>
</dbReference>
<dbReference type="STRING" id="227084.SAMN05421855_10660"/>
<dbReference type="AlphaFoldDB" id="A0A1G7IKS7"/>
<gene>
    <name evidence="5" type="ORF">SAMN05421855_10660</name>
</gene>
<proteinExistence type="predicted"/>
<dbReference type="InterPro" id="IPR018062">
    <property type="entry name" value="HTH_AraC-typ_CS"/>
</dbReference>
<keyword evidence="2 5" id="KW-0238">DNA-binding</keyword>
<dbReference type="Pfam" id="PF12833">
    <property type="entry name" value="HTH_18"/>
    <property type="match status" value="1"/>
</dbReference>
<evidence type="ECO:0000256" key="2">
    <source>
        <dbReference type="ARBA" id="ARBA00023125"/>
    </source>
</evidence>
<evidence type="ECO:0000313" key="6">
    <source>
        <dbReference type="Proteomes" id="UP000199321"/>
    </source>
</evidence>
<dbReference type="GO" id="GO:0043565">
    <property type="term" value="F:sequence-specific DNA binding"/>
    <property type="evidence" value="ECO:0007669"/>
    <property type="project" value="InterPro"/>
</dbReference>
<dbReference type="PANTHER" id="PTHR43280:SF32">
    <property type="entry name" value="TRANSCRIPTIONAL REGULATORY PROTEIN"/>
    <property type="match status" value="1"/>
</dbReference>
<protein>
    <submittedName>
        <fullName evidence="5">AraC-type DNA-binding protein</fullName>
    </submittedName>
</protein>
<evidence type="ECO:0000313" key="5">
    <source>
        <dbReference type="EMBL" id="SDF13243.1"/>
    </source>
</evidence>
<feature type="domain" description="HTH araC/xylS-type" evidence="4">
    <location>
        <begin position="202"/>
        <end position="300"/>
    </location>
</feature>
<accession>A0A1G7IKS7</accession>
<dbReference type="SMART" id="SM00342">
    <property type="entry name" value="HTH_ARAC"/>
    <property type="match status" value="1"/>
</dbReference>
<organism evidence="5 6">
    <name type="scientific">Ulvibacter litoralis</name>
    <dbReference type="NCBI Taxonomy" id="227084"/>
    <lineage>
        <taxon>Bacteria</taxon>
        <taxon>Pseudomonadati</taxon>
        <taxon>Bacteroidota</taxon>
        <taxon>Flavobacteriia</taxon>
        <taxon>Flavobacteriales</taxon>
        <taxon>Flavobacteriaceae</taxon>
        <taxon>Ulvibacter</taxon>
    </lineage>
</organism>
<keyword evidence="3" id="KW-0804">Transcription</keyword>
<dbReference type="InterPro" id="IPR020449">
    <property type="entry name" value="Tscrpt_reg_AraC-type_HTH"/>
</dbReference>
<dbReference type="Gene3D" id="1.10.10.60">
    <property type="entry name" value="Homeodomain-like"/>
    <property type="match status" value="1"/>
</dbReference>
<dbReference type="OrthoDB" id="636258at2"/>
<dbReference type="Proteomes" id="UP000199321">
    <property type="component" value="Unassembled WGS sequence"/>
</dbReference>
<dbReference type="EMBL" id="FNBA01000006">
    <property type="protein sequence ID" value="SDF13243.1"/>
    <property type="molecule type" value="Genomic_DNA"/>
</dbReference>
<evidence type="ECO:0000256" key="1">
    <source>
        <dbReference type="ARBA" id="ARBA00023015"/>
    </source>
</evidence>
<dbReference type="InterPro" id="IPR018060">
    <property type="entry name" value="HTH_AraC"/>
</dbReference>